<dbReference type="EMBL" id="MGAU01000035">
    <property type="protein sequence ID" value="OGK54276.1"/>
    <property type="molecule type" value="Genomic_DNA"/>
</dbReference>
<reference evidence="2 3" key="1">
    <citation type="journal article" date="2016" name="Nat. Commun.">
        <title>Thousands of microbial genomes shed light on interconnected biogeochemical processes in an aquifer system.</title>
        <authorList>
            <person name="Anantharaman K."/>
            <person name="Brown C.T."/>
            <person name="Hug L.A."/>
            <person name="Sharon I."/>
            <person name="Castelle C.J."/>
            <person name="Probst A.J."/>
            <person name="Thomas B.C."/>
            <person name="Singh A."/>
            <person name="Wilkins M.J."/>
            <person name="Karaoz U."/>
            <person name="Brodie E.L."/>
            <person name="Williams K.H."/>
            <person name="Hubbard S.S."/>
            <person name="Banfield J.F."/>
        </authorList>
    </citation>
    <scope>NUCLEOTIDE SEQUENCE [LARGE SCALE GENOMIC DNA]</scope>
</reference>
<dbReference type="Gene3D" id="3.30.420.10">
    <property type="entry name" value="Ribonuclease H-like superfamily/Ribonuclease H"/>
    <property type="match status" value="1"/>
</dbReference>
<dbReference type="InterPro" id="IPR038720">
    <property type="entry name" value="YprB_RNase_H-like_dom"/>
</dbReference>
<sequence>MAKPIVFDIETKKSFNEVSDRKPEHLGVSVVGVYQYETDTYRAFREHEFDEMFSLFERCSLLIGYNSNSFDIPALKPYYVGDLMKLPRLDLLETVKDSLGRRIALDEFAKETLHVHKSGHGLLAINYYNEGKWDELITYCLDDVRITKELYEFGKQNGEIYFKAPFGRQAVKVNWNVVARATGEVHLTLGI</sequence>
<accession>A0A1F7JF91</accession>
<dbReference type="SUPFAM" id="SSF53098">
    <property type="entry name" value="Ribonuclease H-like"/>
    <property type="match status" value="1"/>
</dbReference>
<evidence type="ECO:0000313" key="3">
    <source>
        <dbReference type="Proteomes" id="UP000178486"/>
    </source>
</evidence>
<dbReference type="AlphaFoldDB" id="A0A1F7JF91"/>
<evidence type="ECO:0000259" key="1">
    <source>
        <dbReference type="Pfam" id="PF13482"/>
    </source>
</evidence>
<feature type="domain" description="YprB ribonuclease H-like" evidence="1">
    <location>
        <begin position="7"/>
        <end position="152"/>
    </location>
</feature>
<dbReference type="Proteomes" id="UP000178486">
    <property type="component" value="Unassembled WGS sequence"/>
</dbReference>
<dbReference type="InterPro" id="IPR012337">
    <property type="entry name" value="RNaseH-like_sf"/>
</dbReference>
<name>A0A1F7JF91_9BACT</name>
<protein>
    <recommendedName>
        <fullName evidence="1">YprB ribonuclease H-like domain-containing protein</fullName>
    </recommendedName>
</protein>
<comment type="caution">
    <text evidence="2">The sequence shown here is derived from an EMBL/GenBank/DDBJ whole genome shotgun (WGS) entry which is preliminary data.</text>
</comment>
<proteinExistence type="predicted"/>
<evidence type="ECO:0000313" key="2">
    <source>
        <dbReference type="EMBL" id="OGK54276.1"/>
    </source>
</evidence>
<dbReference type="GO" id="GO:0003676">
    <property type="term" value="F:nucleic acid binding"/>
    <property type="evidence" value="ECO:0007669"/>
    <property type="project" value="InterPro"/>
</dbReference>
<organism evidence="2 3">
    <name type="scientific">Candidatus Roizmanbacteria bacterium RIFCSPLOWO2_01_FULL_45_11</name>
    <dbReference type="NCBI Taxonomy" id="1802070"/>
    <lineage>
        <taxon>Bacteria</taxon>
        <taxon>Candidatus Roizmaniibacteriota</taxon>
    </lineage>
</organism>
<dbReference type="InterPro" id="IPR036397">
    <property type="entry name" value="RNaseH_sf"/>
</dbReference>
<gene>
    <name evidence="2" type="ORF">A3B56_01855</name>
</gene>
<dbReference type="Pfam" id="PF13482">
    <property type="entry name" value="RNase_H_2"/>
    <property type="match status" value="1"/>
</dbReference>